<feature type="domain" description="TonB C-terminal" evidence="12">
    <location>
        <begin position="229"/>
        <end position="321"/>
    </location>
</feature>
<comment type="similarity">
    <text evidence="2">Belongs to the TonB family.</text>
</comment>
<evidence type="ECO:0000313" key="14">
    <source>
        <dbReference type="Proteomes" id="UP000465712"/>
    </source>
</evidence>
<dbReference type="GO" id="GO:0015031">
    <property type="term" value="P:protein transport"/>
    <property type="evidence" value="ECO:0007669"/>
    <property type="project" value="UniProtKB-KW"/>
</dbReference>
<evidence type="ECO:0000256" key="9">
    <source>
        <dbReference type="ARBA" id="ARBA00023136"/>
    </source>
</evidence>
<keyword evidence="3" id="KW-0813">Transport</keyword>
<evidence type="ECO:0000256" key="1">
    <source>
        <dbReference type="ARBA" id="ARBA00004383"/>
    </source>
</evidence>
<dbReference type="PROSITE" id="PS52015">
    <property type="entry name" value="TONB_CTD"/>
    <property type="match status" value="1"/>
</dbReference>
<evidence type="ECO:0000256" key="5">
    <source>
        <dbReference type="ARBA" id="ARBA00022519"/>
    </source>
</evidence>
<evidence type="ECO:0000313" key="13">
    <source>
        <dbReference type="EMBL" id="NAW65505.1"/>
    </source>
</evidence>
<evidence type="ECO:0000256" key="10">
    <source>
        <dbReference type="SAM" id="MobiDB-lite"/>
    </source>
</evidence>
<dbReference type="GO" id="GO:0031992">
    <property type="term" value="F:energy transducer activity"/>
    <property type="evidence" value="ECO:0007669"/>
    <property type="project" value="TreeGrafter"/>
</dbReference>
<dbReference type="InterPro" id="IPR037682">
    <property type="entry name" value="TonB_C"/>
</dbReference>
<evidence type="ECO:0000256" key="11">
    <source>
        <dbReference type="SAM" id="Phobius"/>
    </source>
</evidence>
<proteinExistence type="inferred from homology"/>
<keyword evidence="6 11" id="KW-0812">Transmembrane</keyword>
<keyword evidence="9 11" id="KW-0472">Membrane</keyword>
<dbReference type="GO" id="GO:0055085">
    <property type="term" value="P:transmembrane transport"/>
    <property type="evidence" value="ECO:0007669"/>
    <property type="project" value="InterPro"/>
</dbReference>
<evidence type="ECO:0000256" key="3">
    <source>
        <dbReference type="ARBA" id="ARBA00022448"/>
    </source>
</evidence>
<keyword evidence="4" id="KW-1003">Cell membrane</keyword>
<dbReference type="InterPro" id="IPR006260">
    <property type="entry name" value="TonB/TolA_C"/>
</dbReference>
<protein>
    <submittedName>
        <fullName evidence="13">TonB family protein</fullName>
    </submittedName>
</protein>
<feature type="compositionally biased region" description="Low complexity" evidence="10">
    <location>
        <begin position="181"/>
        <end position="200"/>
    </location>
</feature>
<feature type="region of interest" description="Disordered" evidence="10">
    <location>
        <begin position="114"/>
        <end position="224"/>
    </location>
</feature>
<keyword evidence="5" id="KW-0997">Cell inner membrane</keyword>
<gene>
    <name evidence="13" type="ORF">CAG72_09770</name>
</gene>
<keyword evidence="8 11" id="KW-1133">Transmembrane helix</keyword>
<reference evidence="13 14" key="1">
    <citation type="submission" date="2017-05" db="EMBL/GenBank/DDBJ databases">
        <title>High clonality and local adaptation shapes Vibrionaceae linages within an endangered oasis.</title>
        <authorList>
            <person name="Vazquez-Rosas-Landa M."/>
        </authorList>
    </citation>
    <scope>NUCLEOTIDE SEQUENCE [LARGE SCALE GENOMIC DNA]</scope>
    <source>
        <strain evidence="13 14">P46_P4S1P180</strain>
    </source>
</reference>
<evidence type="ECO:0000256" key="6">
    <source>
        <dbReference type="ARBA" id="ARBA00022692"/>
    </source>
</evidence>
<dbReference type="NCBIfam" id="TIGR01352">
    <property type="entry name" value="tonB_Cterm"/>
    <property type="match status" value="1"/>
</dbReference>
<dbReference type="PANTHER" id="PTHR33446">
    <property type="entry name" value="PROTEIN TONB-RELATED"/>
    <property type="match status" value="1"/>
</dbReference>
<dbReference type="SUPFAM" id="SSF74653">
    <property type="entry name" value="TolA/TonB C-terminal domain"/>
    <property type="match status" value="1"/>
</dbReference>
<dbReference type="EMBL" id="WXWW01000149">
    <property type="protein sequence ID" value="NAW65505.1"/>
    <property type="molecule type" value="Genomic_DNA"/>
</dbReference>
<evidence type="ECO:0000256" key="8">
    <source>
        <dbReference type="ARBA" id="ARBA00022989"/>
    </source>
</evidence>
<name>A0A7X4WCT9_9GAMM</name>
<evidence type="ECO:0000259" key="12">
    <source>
        <dbReference type="PROSITE" id="PS52015"/>
    </source>
</evidence>
<organism evidence="13 14">
    <name type="scientific">Photobacterium halotolerans</name>
    <dbReference type="NCBI Taxonomy" id="265726"/>
    <lineage>
        <taxon>Bacteria</taxon>
        <taxon>Pseudomonadati</taxon>
        <taxon>Pseudomonadota</taxon>
        <taxon>Gammaproteobacteria</taxon>
        <taxon>Vibrionales</taxon>
        <taxon>Vibrionaceae</taxon>
        <taxon>Photobacterium</taxon>
    </lineage>
</organism>
<dbReference type="GO" id="GO:0098797">
    <property type="term" value="C:plasma membrane protein complex"/>
    <property type="evidence" value="ECO:0007669"/>
    <property type="project" value="TreeGrafter"/>
</dbReference>
<dbReference type="InterPro" id="IPR051045">
    <property type="entry name" value="TonB-dependent_transducer"/>
</dbReference>
<dbReference type="AlphaFoldDB" id="A0A7X4WCT9"/>
<keyword evidence="7" id="KW-0653">Protein transport</keyword>
<dbReference type="Proteomes" id="UP000465712">
    <property type="component" value="Unassembled WGS sequence"/>
</dbReference>
<accession>A0A7X4WCT9</accession>
<sequence length="321" mass="34063">MSCVLAGDGREHHRQDNSRRCVLMGVTVSLLIHGGAVAAYWWKPAVNPVSAAPAAAPMAVSLVMPLASPDDNQSELPPVEQQAQSIPAKPVEMAENKQPDAQEAVKKAKAAASESVVVPVADQPSPLRKPVSPLTERAAEPNIAPDIKPKTEPQLAADPKSAEKAPPEQPVAPQPDKAVKATEPTAAAQQAVATAASAPTGVKAKEKAETIAAPRHGQLSKQSAQQKLTWQRLLHAHLEQHKKYPRQAKRFGRQGVPVIAFTMDRNGQVLAVKLVKSSGTGSLDEEAQALVKRAEPLPRPPSGIAGERLTFTVPISFRRSG</sequence>
<dbReference type="RefSeq" id="WP_161444587.1">
    <property type="nucleotide sequence ID" value="NZ_WXWW01000149.1"/>
</dbReference>
<evidence type="ECO:0000256" key="4">
    <source>
        <dbReference type="ARBA" id="ARBA00022475"/>
    </source>
</evidence>
<evidence type="ECO:0000256" key="7">
    <source>
        <dbReference type="ARBA" id="ARBA00022927"/>
    </source>
</evidence>
<comment type="caution">
    <text evidence="13">The sequence shown here is derived from an EMBL/GenBank/DDBJ whole genome shotgun (WGS) entry which is preliminary data.</text>
</comment>
<evidence type="ECO:0000256" key="2">
    <source>
        <dbReference type="ARBA" id="ARBA00006555"/>
    </source>
</evidence>
<comment type="subcellular location">
    <subcellularLocation>
        <location evidence="1">Cell inner membrane</location>
        <topology evidence="1">Single-pass membrane protein</topology>
        <orientation evidence="1">Periplasmic side</orientation>
    </subcellularLocation>
</comment>
<feature type="transmembrane region" description="Helical" evidence="11">
    <location>
        <begin position="21"/>
        <end position="42"/>
    </location>
</feature>
<dbReference type="Gene3D" id="3.30.1150.10">
    <property type="match status" value="1"/>
</dbReference>
<dbReference type="Pfam" id="PF03544">
    <property type="entry name" value="TonB_C"/>
    <property type="match status" value="1"/>
</dbReference>
<dbReference type="PANTHER" id="PTHR33446:SF2">
    <property type="entry name" value="PROTEIN TONB"/>
    <property type="match status" value="1"/>
</dbReference>